<dbReference type="PaxDb" id="2903-EOD20318"/>
<dbReference type="GeneID" id="17265863"/>
<dbReference type="EnsemblProtists" id="EOD20318">
    <property type="protein sequence ID" value="EOD20318"/>
    <property type="gene ID" value="EMIHUDRAFT_242120"/>
</dbReference>
<evidence type="ECO:0000313" key="3">
    <source>
        <dbReference type="Proteomes" id="UP000013827"/>
    </source>
</evidence>
<feature type="region of interest" description="Disordered" evidence="1">
    <location>
        <begin position="14"/>
        <end position="54"/>
    </location>
</feature>
<reference evidence="3" key="1">
    <citation type="journal article" date="2013" name="Nature">
        <title>Pan genome of the phytoplankton Emiliania underpins its global distribution.</title>
        <authorList>
            <person name="Read B.A."/>
            <person name="Kegel J."/>
            <person name="Klute M.J."/>
            <person name="Kuo A."/>
            <person name="Lefebvre S.C."/>
            <person name="Maumus F."/>
            <person name="Mayer C."/>
            <person name="Miller J."/>
            <person name="Monier A."/>
            <person name="Salamov A."/>
            <person name="Young J."/>
            <person name="Aguilar M."/>
            <person name="Claverie J.M."/>
            <person name="Frickenhaus S."/>
            <person name="Gonzalez K."/>
            <person name="Herman E.K."/>
            <person name="Lin Y.C."/>
            <person name="Napier J."/>
            <person name="Ogata H."/>
            <person name="Sarno A.F."/>
            <person name="Shmutz J."/>
            <person name="Schroeder D."/>
            <person name="de Vargas C."/>
            <person name="Verret F."/>
            <person name="von Dassow P."/>
            <person name="Valentin K."/>
            <person name="Van de Peer Y."/>
            <person name="Wheeler G."/>
            <person name="Dacks J.B."/>
            <person name="Delwiche C.F."/>
            <person name="Dyhrman S.T."/>
            <person name="Glockner G."/>
            <person name="John U."/>
            <person name="Richards T."/>
            <person name="Worden A.Z."/>
            <person name="Zhang X."/>
            <person name="Grigoriev I.V."/>
            <person name="Allen A.E."/>
            <person name="Bidle K."/>
            <person name="Borodovsky M."/>
            <person name="Bowler C."/>
            <person name="Brownlee C."/>
            <person name="Cock J.M."/>
            <person name="Elias M."/>
            <person name="Gladyshev V.N."/>
            <person name="Groth M."/>
            <person name="Guda C."/>
            <person name="Hadaegh A."/>
            <person name="Iglesias-Rodriguez M.D."/>
            <person name="Jenkins J."/>
            <person name="Jones B.M."/>
            <person name="Lawson T."/>
            <person name="Leese F."/>
            <person name="Lindquist E."/>
            <person name="Lobanov A."/>
            <person name="Lomsadze A."/>
            <person name="Malik S.B."/>
            <person name="Marsh M.E."/>
            <person name="Mackinder L."/>
            <person name="Mock T."/>
            <person name="Mueller-Roeber B."/>
            <person name="Pagarete A."/>
            <person name="Parker M."/>
            <person name="Probert I."/>
            <person name="Quesneville H."/>
            <person name="Raines C."/>
            <person name="Rensing S.A."/>
            <person name="Riano-Pachon D.M."/>
            <person name="Richier S."/>
            <person name="Rokitta S."/>
            <person name="Shiraiwa Y."/>
            <person name="Soanes D.M."/>
            <person name="van der Giezen M."/>
            <person name="Wahlund T.M."/>
            <person name="Williams B."/>
            <person name="Wilson W."/>
            <person name="Wolfe G."/>
            <person name="Wurch L.L."/>
        </authorList>
    </citation>
    <scope>NUCLEOTIDE SEQUENCE</scope>
</reference>
<dbReference type="AlphaFoldDB" id="A0A0D3J9Y3"/>
<name>A0A0D3J9Y3_EMIH1</name>
<keyword evidence="3" id="KW-1185">Reference proteome</keyword>
<protein>
    <submittedName>
        <fullName evidence="2">Uncharacterized protein</fullName>
    </submittedName>
</protein>
<dbReference type="KEGG" id="ehx:EMIHUDRAFT_242120"/>
<organism evidence="2 3">
    <name type="scientific">Emiliania huxleyi (strain CCMP1516)</name>
    <dbReference type="NCBI Taxonomy" id="280463"/>
    <lineage>
        <taxon>Eukaryota</taxon>
        <taxon>Haptista</taxon>
        <taxon>Haptophyta</taxon>
        <taxon>Prymnesiophyceae</taxon>
        <taxon>Isochrysidales</taxon>
        <taxon>Noelaerhabdaceae</taxon>
        <taxon>Emiliania</taxon>
    </lineage>
</organism>
<reference evidence="2" key="2">
    <citation type="submission" date="2024-10" db="UniProtKB">
        <authorList>
            <consortium name="EnsemblProtists"/>
        </authorList>
    </citation>
    <scope>IDENTIFICATION</scope>
</reference>
<dbReference type="HOGENOM" id="CLU_1368450_0_0_1"/>
<dbReference type="Proteomes" id="UP000013827">
    <property type="component" value="Unassembled WGS sequence"/>
</dbReference>
<accession>A0A0D3J9Y3</accession>
<evidence type="ECO:0000256" key="1">
    <source>
        <dbReference type="SAM" id="MobiDB-lite"/>
    </source>
</evidence>
<proteinExistence type="predicted"/>
<dbReference type="RefSeq" id="XP_005772747.1">
    <property type="nucleotide sequence ID" value="XM_005772690.1"/>
</dbReference>
<sequence>MVALRKRMLKSLKKRLSKRGKSEADIGATRDVAEVTDQGATSTDPVPETDTAAAEVPNLVQRLSGILADAAEKCVGARCLSKSASGEAAASKEEAAAEEEVVLAEAKPAGTPGGRLSEEELEAARLQWRDYGLRSFDMALAKEMSVTRAEYDEVDEVAAAYAHATAEAAAAEPTLFDTLKKSVSSYLGRDTPPVEETPVA</sequence>
<evidence type="ECO:0000313" key="2">
    <source>
        <dbReference type="EnsemblProtists" id="EOD20318"/>
    </source>
</evidence>